<dbReference type="SUPFAM" id="SSF54373">
    <property type="entry name" value="FAD-linked reductases, C-terminal domain"/>
    <property type="match status" value="1"/>
</dbReference>
<name>A0A9P6IGN2_9PEZI</name>
<dbReference type="GO" id="GO:0019478">
    <property type="term" value="P:D-amino acid catabolic process"/>
    <property type="evidence" value="ECO:0007669"/>
    <property type="project" value="TreeGrafter"/>
</dbReference>
<evidence type="ECO:0000256" key="4">
    <source>
        <dbReference type="ARBA" id="ARBA00022827"/>
    </source>
</evidence>
<evidence type="ECO:0000256" key="2">
    <source>
        <dbReference type="ARBA" id="ARBA00006730"/>
    </source>
</evidence>
<dbReference type="GeneID" id="62159755"/>
<comment type="caution">
    <text evidence="7">The sequence shown here is derived from an EMBL/GenBank/DDBJ whole genome shotgun (WGS) entry which is preliminary data.</text>
</comment>
<evidence type="ECO:0000313" key="8">
    <source>
        <dbReference type="Proteomes" id="UP000781932"/>
    </source>
</evidence>
<evidence type="ECO:0000256" key="1">
    <source>
        <dbReference type="ARBA" id="ARBA00001974"/>
    </source>
</evidence>
<dbReference type="InterPro" id="IPR006076">
    <property type="entry name" value="FAD-dep_OxRdtase"/>
</dbReference>
<gene>
    <name evidence="7" type="ORF">CkaCkLH20_03962</name>
</gene>
<evidence type="ECO:0000259" key="6">
    <source>
        <dbReference type="Pfam" id="PF01266"/>
    </source>
</evidence>
<dbReference type="GO" id="GO:0005737">
    <property type="term" value="C:cytoplasm"/>
    <property type="evidence" value="ECO:0007669"/>
    <property type="project" value="TreeGrafter"/>
</dbReference>
<reference evidence="7" key="2">
    <citation type="submission" date="2020-11" db="EMBL/GenBank/DDBJ databases">
        <title>Whole genome sequencing of Colletotrichum sp.</title>
        <authorList>
            <person name="Li H."/>
        </authorList>
    </citation>
    <scope>NUCLEOTIDE SEQUENCE</scope>
    <source>
        <strain evidence="7">CkLH20</strain>
    </source>
</reference>
<dbReference type="Pfam" id="PF01266">
    <property type="entry name" value="DAO"/>
    <property type="match status" value="1"/>
</dbReference>
<feature type="domain" description="FAD dependent oxidoreductase" evidence="6">
    <location>
        <begin position="9"/>
        <end position="329"/>
    </location>
</feature>
<dbReference type="InterPro" id="IPR023209">
    <property type="entry name" value="DAO"/>
</dbReference>
<dbReference type="Gene3D" id="3.40.50.720">
    <property type="entry name" value="NAD(P)-binding Rossmann-like Domain"/>
    <property type="match status" value="1"/>
</dbReference>
<organism evidence="7 8">
    <name type="scientific">Colletotrichum karsti</name>
    <dbReference type="NCBI Taxonomy" id="1095194"/>
    <lineage>
        <taxon>Eukaryota</taxon>
        <taxon>Fungi</taxon>
        <taxon>Dikarya</taxon>
        <taxon>Ascomycota</taxon>
        <taxon>Pezizomycotina</taxon>
        <taxon>Sordariomycetes</taxon>
        <taxon>Hypocreomycetidae</taxon>
        <taxon>Glomerellales</taxon>
        <taxon>Glomerellaceae</taxon>
        <taxon>Colletotrichum</taxon>
        <taxon>Colletotrichum boninense species complex</taxon>
    </lineage>
</organism>
<evidence type="ECO:0000256" key="3">
    <source>
        <dbReference type="ARBA" id="ARBA00022630"/>
    </source>
</evidence>
<dbReference type="PANTHER" id="PTHR11530">
    <property type="entry name" value="D-AMINO ACID OXIDASE"/>
    <property type="match status" value="1"/>
</dbReference>
<accession>A0A9P6IGN2</accession>
<comment type="cofactor">
    <cofactor evidence="1">
        <name>FAD</name>
        <dbReference type="ChEBI" id="CHEBI:57692"/>
    </cofactor>
</comment>
<protein>
    <submittedName>
        <fullName evidence="7">D-amino acid oxidase</fullName>
    </submittedName>
</protein>
<dbReference type="AlphaFoldDB" id="A0A9P6IGN2"/>
<dbReference type="EMBL" id="JAATWM020000010">
    <property type="protein sequence ID" value="KAF9878470.1"/>
    <property type="molecule type" value="Genomic_DNA"/>
</dbReference>
<evidence type="ECO:0000313" key="7">
    <source>
        <dbReference type="EMBL" id="KAF9878470.1"/>
    </source>
</evidence>
<proteinExistence type="inferred from homology"/>
<dbReference type="Gene3D" id="3.30.9.10">
    <property type="entry name" value="D-Amino Acid Oxidase, subunit A, domain 2"/>
    <property type="match status" value="1"/>
</dbReference>
<dbReference type="SUPFAM" id="SSF51971">
    <property type="entry name" value="Nucleotide-binding domain"/>
    <property type="match status" value="1"/>
</dbReference>
<dbReference type="OrthoDB" id="2015447at2759"/>
<evidence type="ECO:0000256" key="5">
    <source>
        <dbReference type="ARBA" id="ARBA00023002"/>
    </source>
</evidence>
<dbReference type="PANTHER" id="PTHR11530:SF11">
    <property type="entry name" value="D-ASPARTATE OXIDASE"/>
    <property type="match status" value="1"/>
</dbReference>
<sequence length="587" mass="63575">MDALPKKYIVIVGAGIIGLNTALALCRRGLGDRIVIFAEHLPGDTSINYASPWAGANFSAVSGSDSNALRWDRLGYLHLMQLAKDRGRESFVQPTPSIEYWDEAVSTEKIDSMSQYLQDFRTIPKDDLPTGVAVGVTFTTLTVNAPKHLEWLSNYLKTDFGVRIVKKKVSNIDEAFSDGVSLVFNCTGNASKDLGGVEDASCYPTRGQIAIARVPHVKTNMMRHGKDYVTYIIPRPWSNGNVVLGGFMQKGVSTGDTFSHETDSILQRTASLSPEIQGGPAPDILAVAAGLRPSRKGGARVEKTEVTVRGKTRYLVHNYGAGGTGYQAGYVFHSLQTFVSKNLELIMKFSSNALLATMAAQASALVQLEARFSDTMVDVGDLDLFKATWEAIYAEPGNARAITTDRAIGAQNHECRPTSDTKETVSVQLKMTGAWGQTPGLSNNEMREGLVTTMYEVLEEVANKNAYQVFSDCEGFSMIPSFPHDPNAACGPYTSSGNNCDYPCKGEPGIQCTTRKWAHRVPSFMRVTAYIDNQLQPDDLVVEFSSSNVNNEKGGCGWVGPVASALAGFIPVAGEYFATGIEIGCSN</sequence>
<dbReference type="Proteomes" id="UP000781932">
    <property type="component" value="Unassembled WGS sequence"/>
</dbReference>
<dbReference type="GO" id="GO:0003884">
    <property type="term" value="F:D-amino-acid oxidase activity"/>
    <property type="evidence" value="ECO:0007669"/>
    <property type="project" value="InterPro"/>
</dbReference>
<keyword evidence="4" id="KW-0274">FAD</keyword>
<comment type="similarity">
    <text evidence="2">Belongs to the DAMOX/DASOX family.</text>
</comment>
<keyword evidence="3" id="KW-0285">Flavoprotein</keyword>
<reference evidence="7" key="1">
    <citation type="submission" date="2020-03" db="EMBL/GenBank/DDBJ databases">
        <authorList>
            <person name="He L."/>
        </authorList>
    </citation>
    <scope>NUCLEOTIDE SEQUENCE</scope>
    <source>
        <strain evidence="7">CkLH20</strain>
    </source>
</reference>
<dbReference type="RefSeq" id="XP_038747931.1">
    <property type="nucleotide sequence ID" value="XM_038886681.1"/>
</dbReference>
<dbReference type="GO" id="GO:0071949">
    <property type="term" value="F:FAD binding"/>
    <property type="evidence" value="ECO:0007669"/>
    <property type="project" value="InterPro"/>
</dbReference>
<keyword evidence="5" id="KW-0560">Oxidoreductase</keyword>
<keyword evidence="8" id="KW-1185">Reference proteome</keyword>